<dbReference type="InterPro" id="IPR000868">
    <property type="entry name" value="Isochorismatase-like_dom"/>
</dbReference>
<comment type="caution">
    <text evidence="4">The sequence shown here is derived from an EMBL/GenBank/DDBJ whole genome shotgun (WGS) entry which is preliminary data.</text>
</comment>
<keyword evidence="5" id="KW-1185">Reference proteome</keyword>
<organism evidence="4 5">
    <name type="scientific">Catenuloplanes niger</name>
    <dbReference type="NCBI Taxonomy" id="587534"/>
    <lineage>
        <taxon>Bacteria</taxon>
        <taxon>Bacillati</taxon>
        <taxon>Actinomycetota</taxon>
        <taxon>Actinomycetes</taxon>
        <taxon>Micromonosporales</taxon>
        <taxon>Micromonosporaceae</taxon>
        <taxon>Catenuloplanes</taxon>
    </lineage>
</organism>
<dbReference type="PANTHER" id="PTHR43540">
    <property type="entry name" value="PEROXYUREIDOACRYLATE/UREIDOACRYLATE AMIDOHYDROLASE-RELATED"/>
    <property type="match status" value="1"/>
</dbReference>
<dbReference type="GO" id="GO:0008908">
    <property type="term" value="F:isochorismatase activity"/>
    <property type="evidence" value="ECO:0007669"/>
    <property type="project" value="UniProtKB-EC"/>
</dbReference>
<dbReference type="SUPFAM" id="SSF52499">
    <property type="entry name" value="Isochorismatase-like hydrolases"/>
    <property type="match status" value="1"/>
</dbReference>
<name>A0AAE3ZVB0_9ACTN</name>
<dbReference type="RefSeq" id="WP_310420523.1">
    <property type="nucleotide sequence ID" value="NZ_JAVDYC010000001.1"/>
</dbReference>
<evidence type="ECO:0000256" key="1">
    <source>
        <dbReference type="ARBA" id="ARBA00022801"/>
    </source>
</evidence>
<evidence type="ECO:0000313" key="5">
    <source>
        <dbReference type="Proteomes" id="UP001183629"/>
    </source>
</evidence>
<dbReference type="EC" id="3.3.2.1" evidence="4"/>
<dbReference type="PRINTS" id="PR01398">
    <property type="entry name" value="ISCHRISMTASE"/>
</dbReference>
<reference evidence="4 5" key="1">
    <citation type="submission" date="2023-07" db="EMBL/GenBank/DDBJ databases">
        <title>Sequencing the genomes of 1000 actinobacteria strains.</title>
        <authorList>
            <person name="Klenk H.-P."/>
        </authorList>
    </citation>
    <scope>NUCLEOTIDE SEQUENCE [LARGE SCALE GENOMIC DNA]</scope>
    <source>
        <strain evidence="4 5">DSM 44711</strain>
    </source>
</reference>
<sequence length="228" mass="24153">MPIPAITPYPMPQDLDLPAGGPSWRPDPRRAALLIHDMQRFFTRSLPAGASPTTALLTNIARVRDAAGAHGMPVFFSAQPGGATRTERGLLHDLWGPGMRAVPEDRDIEPSLAPRPGDVVIHKTRWSAFHGTGLAAALASAGRDQLIVCGVFAHLGCLFTAADAFTRDVAPFLVADAVADFTPAEHRAALTFAARRFAVVLHTATLLSALSPAVPTRPGRHADPGPET</sequence>
<keyword evidence="1 4" id="KW-0378">Hydrolase</keyword>
<feature type="compositionally biased region" description="Pro residues" evidence="2">
    <location>
        <begin position="1"/>
        <end position="11"/>
    </location>
</feature>
<dbReference type="InterPro" id="IPR036380">
    <property type="entry name" value="Isochorismatase-like_sf"/>
</dbReference>
<feature type="region of interest" description="Disordered" evidence="2">
    <location>
        <begin position="1"/>
        <end position="22"/>
    </location>
</feature>
<evidence type="ECO:0000313" key="4">
    <source>
        <dbReference type="EMBL" id="MDR7325637.1"/>
    </source>
</evidence>
<evidence type="ECO:0000256" key="2">
    <source>
        <dbReference type="SAM" id="MobiDB-lite"/>
    </source>
</evidence>
<dbReference type="InterPro" id="IPR016291">
    <property type="entry name" value="Isochorismatase"/>
</dbReference>
<dbReference type="EMBL" id="JAVDYC010000001">
    <property type="protein sequence ID" value="MDR7325637.1"/>
    <property type="molecule type" value="Genomic_DNA"/>
</dbReference>
<dbReference type="InterPro" id="IPR050272">
    <property type="entry name" value="Isochorismatase-like_hydrls"/>
</dbReference>
<proteinExistence type="predicted"/>
<protein>
    <submittedName>
        <fullName evidence="4">Bifunctional isochorismate lyase/aryl carrier protein</fullName>
        <ecNumber evidence="4">3.3.2.1</ecNumber>
    </submittedName>
</protein>
<evidence type="ECO:0000259" key="3">
    <source>
        <dbReference type="Pfam" id="PF00857"/>
    </source>
</evidence>
<dbReference type="Gene3D" id="3.40.50.850">
    <property type="entry name" value="Isochorismatase-like"/>
    <property type="match status" value="1"/>
</dbReference>
<dbReference type="Pfam" id="PF00857">
    <property type="entry name" value="Isochorismatase"/>
    <property type="match status" value="1"/>
</dbReference>
<dbReference type="Proteomes" id="UP001183629">
    <property type="component" value="Unassembled WGS sequence"/>
</dbReference>
<dbReference type="GO" id="GO:0016829">
    <property type="term" value="F:lyase activity"/>
    <property type="evidence" value="ECO:0007669"/>
    <property type="project" value="UniProtKB-KW"/>
</dbReference>
<keyword evidence="4" id="KW-0456">Lyase</keyword>
<dbReference type="PANTHER" id="PTHR43540:SF3">
    <property type="entry name" value="ENTEROBACTIN SYNTHASE COMPONENT B"/>
    <property type="match status" value="1"/>
</dbReference>
<dbReference type="AlphaFoldDB" id="A0AAE3ZVB0"/>
<gene>
    <name evidence="4" type="ORF">J2S44_005887</name>
</gene>
<accession>A0AAE3ZVB0</accession>
<feature type="domain" description="Isochorismatase-like" evidence="3">
    <location>
        <begin position="31"/>
        <end position="204"/>
    </location>
</feature>